<comment type="caution">
    <text evidence="2">The sequence shown here is derived from an EMBL/GenBank/DDBJ whole genome shotgun (WGS) entry which is preliminary data.</text>
</comment>
<organism evidence="2 3">
    <name type="scientific">Acer negundo</name>
    <name type="common">Box elder</name>
    <dbReference type="NCBI Taxonomy" id="4023"/>
    <lineage>
        <taxon>Eukaryota</taxon>
        <taxon>Viridiplantae</taxon>
        <taxon>Streptophyta</taxon>
        <taxon>Embryophyta</taxon>
        <taxon>Tracheophyta</taxon>
        <taxon>Spermatophyta</taxon>
        <taxon>Magnoliopsida</taxon>
        <taxon>eudicotyledons</taxon>
        <taxon>Gunneridae</taxon>
        <taxon>Pentapetalae</taxon>
        <taxon>rosids</taxon>
        <taxon>malvids</taxon>
        <taxon>Sapindales</taxon>
        <taxon>Sapindaceae</taxon>
        <taxon>Hippocastanoideae</taxon>
        <taxon>Acereae</taxon>
        <taxon>Acer</taxon>
    </lineage>
</organism>
<reference evidence="2" key="1">
    <citation type="journal article" date="2022" name="Plant J.">
        <title>Strategies of tolerance reflected in two North American maple genomes.</title>
        <authorList>
            <person name="McEvoy S.L."/>
            <person name="Sezen U.U."/>
            <person name="Trouern-Trend A."/>
            <person name="McMahon S.M."/>
            <person name="Schaberg P.G."/>
            <person name="Yang J."/>
            <person name="Wegrzyn J.L."/>
            <person name="Swenson N.G."/>
        </authorList>
    </citation>
    <scope>NUCLEOTIDE SEQUENCE</scope>
    <source>
        <strain evidence="2">91603</strain>
    </source>
</reference>
<dbReference type="EMBL" id="JAJSOW010000105">
    <property type="protein sequence ID" value="KAI9164893.1"/>
    <property type="molecule type" value="Genomic_DNA"/>
</dbReference>
<gene>
    <name evidence="2" type="ORF">LWI28_004093</name>
</gene>
<dbReference type="AlphaFoldDB" id="A0AAD5IID1"/>
<keyword evidence="1" id="KW-0812">Transmembrane</keyword>
<reference evidence="2" key="2">
    <citation type="submission" date="2023-02" db="EMBL/GenBank/DDBJ databases">
        <authorList>
            <person name="Swenson N.G."/>
            <person name="Wegrzyn J.L."/>
            <person name="Mcevoy S.L."/>
        </authorList>
    </citation>
    <scope>NUCLEOTIDE SEQUENCE</scope>
    <source>
        <strain evidence="2">91603</strain>
        <tissue evidence="2">Leaf</tissue>
    </source>
</reference>
<evidence type="ECO:0000313" key="3">
    <source>
        <dbReference type="Proteomes" id="UP001064489"/>
    </source>
</evidence>
<accession>A0AAD5IID1</accession>
<keyword evidence="3" id="KW-1185">Reference proteome</keyword>
<protein>
    <submittedName>
        <fullName evidence="2">Uncharacterized protein</fullName>
    </submittedName>
</protein>
<dbReference type="Proteomes" id="UP001064489">
    <property type="component" value="Chromosome 10"/>
</dbReference>
<evidence type="ECO:0000313" key="2">
    <source>
        <dbReference type="EMBL" id="KAI9164893.1"/>
    </source>
</evidence>
<sequence length="117" mass="13441">MVLTADAIQLKYEVFLVLIIAIVAAIPRTATTIGSRRLYPSLRFVWLRNELGSRFKRVALPTMLSRSVFTAVMNAAKSPNSILKFASAFSIPGFERKKWILFLFLTPTHLRFRWNRP</sequence>
<proteinExistence type="predicted"/>
<keyword evidence="1" id="KW-0472">Membrane</keyword>
<evidence type="ECO:0000256" key="1">
    <source>
        <dbReference type="SAM" id="Phobius"/>
    </source>
</evidence>
<feature type="transmembrane region" description="Helical" evidence="1">
    <location>
        <begin position="12"/>
        <end position="30"/>
    </location>
</feature>
<name>A0AAD5IID1_ACENE</name>
<keyword evidence="1" id="KW-1133">Transmembrane helix</keyword>